<feature type="region of interest" description="Disordered" evidence="1">
    <location>
        <begin position="310"/>
        <end position="344"/>
    </location>
</feature>
<dbReference type="Proteomes" id="UP001202244">
    <property type="component" value="Chromosome"/>
</dbReference>
<proteinExistence type="predicted"/>
<accession>A0ABY3Y135</accession>
<sequence length="344" mass="37896">MNHRRRNLLLAITLAVVLLAVGGGWATGAFTDWRDSLSMRDACDGVLAGDDDVRDTLGGERVFAEDVQQDSRTRDALTHCLVRGSDQTQPALRVDVRWSKDAHKEALPQGRADTWQETGTVAPIGKGWPGAVSAVGDDFHATVALACPDGKKAEGKSSLLVTADLGRDARHNDSHVRTSLARFTTGTAAKAADKYGCPTAQQHRPEKVAEGPLDHSVPLTEARGSCSAVRGLSRKEQHSRIARAQETPADNDVPSVRLLPLHLRRRARVPAVGHLRAVREELPASRGLLPYPQRVRLRQGRALLRMGHRRLPRQPPTSPLHRVVRTQRPHRQTHERKPLTRFRA</sequence>
<name>A0ABY3Y135_9ACTN</name>
<evidence type="ECO:0000256" key="1">
    <source>
        <dbReference type="SAM" id="MobiDB-lite"/>
    </source>
</evidence>
<dbReference type="RefSeq" id="WP_242756379.1">
    <property type="nucleotide sequence ID" value="NZ_CP093846.1"/>
</dbReference>
<evidence type="ECO:0000313" key="2">
    <source>
        <dbReference type="EMBL" id="UNT00302.1"/>
    </source>
</evidence>
<gene>
    <name evidence="2" type="ORF">MMF93_30440</name>
</gene>
<dbReference type="EMBL" id="CP093846">
    <property type="protein sequence ID" value="UNT00302.1"/>
    <property type="molecule type" value="Genomic_DNA"/>
</dbReference>
<evidence type="ECO:0000313" key="3">
    <source>
        <dbReference type="Proteomes" id="UP001202244"/>
    </source>
</evidence>
<organism evidence="2 3">
    <name type="scientific">Streptomyces tubbatahanensis</name>
    <dbReference type="NCBI Taxonomy" id="2923272"/>
    <lineage>
        <taxon>Bacteria</taxon>
        <taxon>Bacillati</taxon>
        <taxon>Actinomycetota</taxon>
        <taxon>Actinomycetes</taxon>
        <taxon>Kitasatosporales</taxon>
        <taxon>Streptomycetaceae</taxon>
        <taxon>Streptomyces</taxon>
    </lineage>
</organism>
<evidence type="ECO:0008006" key="4">
    <source>
        <dbReference type="Google" id="ProtNLM"/>
    </source>
</evidence>
<keyword evidence="3" id="KW-1185">Reference proteome</keyword>
<protein>
    <recommendedName>
        <fullName evidence="4">Secreted protein</fullName>
    </recommendedName>
</protein>
<feature type="compositionally biased region" description="Basic residues" evidence="1">
    <location>
        <begin position="322"/>
        <end position="344"/>
    </location>
</feature>
<reference evidence="2 3" key="1">
    <citation type="journal article" date="2023" name="Microbiol. Spectr.">
        <title>Synergy between Genome Mining, Metabolomics, and Bioinformatics Uncovers Antibacterial Chlorinated Carbazole Alkaloids and Their Biosynthetic Gene Cluster from Streptomyces tubbatahanensis sp. nov., a Novel Actinomycete Isolated from Sulu Sea, Philippines.</title>
        <authorList>
            <person name="Tenebro C.P."/>
            <person name="Trono D.J.V.L."/>
            <person name="Balida L.A.P."/>
            <person name="Bayog L.K.A."/>
            <person name="Bruna J.R."/>
            <person name="Sabido E.M."/>
            <person name="Caspe D.P.C."/>
            <person name="de Los Santos E.L.C."/>
            <person name="Saludes J.P."/>
            <person name="Dalisay D.S."/>
        </authorList>
    </citation>
    <scope>NUCLEOTIDE SEQUENCE [LARGE SCALE GENOMIC DNA]</scope>
    <source>
        <strain evidence="2 3">DSD3025</strain>
    </source>
</reference>